<organism evidence="2 3">
    <name type="scientific">Panagrolaimus superbus</name>
    <dbReference type="NCBI Taxonomy" id="310955"/>
    <lineage>
        <taxon>Eukaryota</taxon>
        <taxon>Metazoa</taxon>
        <taxon>Ecdysozoa</taxon>
        <taxon>Nematoda</taxon>
        <taxon>Chromadorea</taxon>
        <taxon>Rhabditida</taxon>
        <taxon>Tylenchina</taxon>
        <taxon>Panagrolaimomorpha</taxon>
        <taxon>Panagrolaimoidea</taxon>
        <taxon>Panagrolaimidae</taxon>
        <taxon>Panagrolaimus</taxon>
    </lineage>
</organism>
<reference evidence="3" key="1">
    <citation type="submission" date="2022-11" db="UniProtKB">
        <authorList>
            <consortium name="WormBaseParasite"/>
        </authorList>
    </citation>
    <scope>IDENTIFICATION</scope>
</reference>
<keyword evidence="2" id="KW-1185">Reference proteome</keyword>
<evidence type="ECO:0000313" key="2">
    <source>
        <dbReference type="Proteomes" id="UP000887577"/>
    </source>
</evidence>
<feature type="compositionally biased region" description="Polar residues" evidence="1">
    <location>
        <begin position="64"/>
        <end position="77"/>
    </location>
</feature>
<feature type="compositionally biased region" description="Low complexity" evidence="1">
    <location>
        <begin position="49"/>
        <end position="63"/>
    </location>
</feature>
<name>A0A914YCF5_9BILA</name>
<dbReference type="AlphaFoldDB" id="A0A914YCF5"/>
<protein>
    <submittedName>
        <fullName evidence="3">Uncharacterized protein</fullName>
    </submittedName>
</protein>
<sequence>MELNMFLDVEMKKMAENLTDLYKELKANGQIDHMRSGQVYWNAEKNGKSSSSSDVVVPTSPSSGNANVPVSNKSDPPSRSYPRRNLSPRDE</sequence>
<dbReference type="WBParaSite" id="PSU_v2.g16438.t1">
    <property type="protein sequence ID" value="PSU_v2.g16438.t1"/>
    <property type="gene ID" value="PSU_v2.g16438"/>
</dbReference>
<evidence type="ECO:0000256" key="1">
    <source>
        <dbReference type="SAM" id="MobiDB-lite"/>
    </source>
</evidence>
<proteinExistence type="predicted"/>
<dbReference type="Proteomes" id="UP000887577">
    <property type="component" value="Unplaced"/>
</dbReference>
<accession>A0A914YCF5</accession>
<evidence type="ECO:0000313" key="3">
    <source>
        <dbReference type="WBParaSite" id="PSU_v2.g16438.t1"/>
    </source>
</evidence>
<feature type="region of interest" description="Disordered" evidence="1">
    <location>
        <begin position="42"/>
        <end position="91"/>
    </location>
</feature>